<dbReference type="AlphaFoldDB" id="A0AAD9JDX3"/>
<proteinExistence type="predicted"/>
<name>A0AAD9JDX3_9ANNE</name>
<dbReference type="EMBL" id="JAODUP010000381">
    <property type="protein sequence ID" value="KAK2150943.1"/>
    <property type="molecule type" value="Genomic_DNA"/>
</dbReference>
<keyword evidence="2" id="KW-1185">Reference proteome</keyword>
<accession>A0AAD9JDX3</accession>
<sequence length="116" mass="13226">MGIYKYAYIYIYIYIYPTPRASCHIYETHTHTHTSTHALTLGSLIYYFNRILMSFLSPFNPLSPKSLRHNNRRSEAVNIGQTTIVLESEMALSDRPTDTGLLSPDRLPPATSAIFV</sequence>
<organism evidence="1 2">
    <name type="scientific">Paralvinella palmiformis</name>
    <dbReference type="NCBI Taxonomy" id="53620"/>
    <lineage>
        <taxon>Eukaryota</taxon>
        <taxon>Metazoa</taxon>
        <taxon>Spiralia</taxon>
        <taxon>Lophotrochozoa</taxon>
        <taxon>Annelida</taxon>
        <taxon>Polychaeta</taxon>
        <taxon>Sedentaria</taxon>
        <taxon>Canalipalpata</taxon>
        <taxon>Terebellida</taxon>
        <taxon>Terebelliformia</taxon>
        <taxon>Alvinellidae</taxon>
        <taxon>Paralvinella</taxon>
    </lineage>
</organism>
<evidence type="ECO:0000313" key="2">
    <source>
        <dbReference type="Proteomes" id="UP001208570"/>
    </source>
</evidence>
<reference evidence="1" key="1">
    <citation type="journal article" date="2023" name="Mol. Biol. Evol.">
        <title>Third-Generation Sequencing Reveals the Adaptive Role of the Epigenome in Three Deep-Sea Polychaetes.</title>
        <authorList>
            <person name="Perez M."/>
            <person name="Aroh O."/>
            <person name="Sun Y."/>
            <person name="Lan Y."/>
            <person name="Juniper S.K."/>
            <person name="Young C.R."/>
            <person name="Angers B."/>
            <person name="Qian P.Y."/>
        </authorList>
    </citation>
    <scope>NUCLEOTIDE SEQUENCE</scope>
    <source>
        <strain evidence="1">P08H-3</strain>
    </source>
</reference>
<comment type="caution">
    <text evidence="1">The sequence shown here is derived from an EMBL/GenBank/DDBJ whole genome shotgun (WGS) entry which is preliminary data.</text>
</comment>
<gene>
    <name evidence="1" type="ORF">LSH36_381g01001</name>
</gene>
<dbReference type="Proteomes" id="UP001208570">
    <property type="component" value="Unassembled WGS sequence"/>
</dbReference>
<protein>
    <submittedName>
        <fullName evidence="1">Uncharacterized protein</fullName>
    </submittedName>
</protein>
<evidence type="ECO:0000313" key="1">
    <source>
        <dbReference type="EMBL" id="KAK2150943.1"/>
    </source>
</evidence>